<comment type="catalytic activity">
    <reaction evidence="5">
        <text>GTP + H2O = GDP + phosphate + H(+)</text>
        <dbReference type="Rhea" id="RHEA:19669"/>
        <dbReference type="ChEBI" id="CHEBI:15377"/>
        <dbReference type="ChEBI" id="CHEBI:15378"/>
        <dbReference type="ChEBI" id="CHEBI:37565"/>
        <dbReference type="ChEBI" id="CHEBI:43474"/>
        <dbReference type="ChEBI" id="CHEBI:58189"/>
    </reaction>
</comment>
<gene>
    <name evidence="10" type="primary">MMAA</name>
    <name evidence="10" type="ORF">FJT64_021024</name>
</gene>
<feature type="domain" description="AAA+ ATPase" evidence="9">
    <location>
        <begin position="2"/>
        <end position="169"/>
    </location>
</feature>
<evidence type="ECO:0000256" key="8">
    <source>
        <dbReference type="SAM" id="MobiDB-lite"/>
    </source>
</evidence>
<dbReference type="EMBL" id="VIIS01000553">
    <property type="protein sequence ID" value="KAF0307660.1"/>
    <property type="molecule type" value="Genomic_DNA"/>
</dbReference>
<dbReference type="GO" id="GO:0005737">
    <property type="term" value="C:cytoplasm"/>
    <property type="evidence" value="ECO:0007669"/>
    <property type="project" value="TreeGrafter"/>
</dbReference>
<dbReference type="GO" id="GO:0003924">
    <property type="term" value="F:GTPase activity"/>
    <property type="evidence" value="ECO:0007669"/>
    <property type="project" value="InterPro"/>
</dbReference>
<dbReference type="OrthoDB" id="1476984at2759"/>
<evidence type="ECO:0000259" key="9">
    <source>
        <dbReference type="SMART" id="SM00382"/>
    </source>
</evidence>
<reference evidence="10 11" key="1">
    <citation type="submission" date="2019-07" db="EMBL/GenBank/DDBJ databases">
        <title>Draft genome assembly of a fouling barnacle, Amphibalanus amphitrite (Darwin, 1854): The first reference genome for Thecostraca.</title>
        <authorList>
            <person name="Kim W."/>
        </authorList>
    </citation>
    <scope>NUCLEOTIDE SEQUENCE [LARGE SCALE GENOMIC DNA]</scope>
    <source>
        <strain evidence="10">SNU_AA5</strain>
        <tissue evidence="10">Soma without cirri and trophi</tissue>
    </source>
</reference>
<feature type="compositionally biased region" description="Basic and acidic residues" evidence="8">
    <location>
        <begin position="281"/>
        <end position="301"/>
    </location>
</feature>
<dbReference type="Pfam" id="PF03308">
    <property type="entry name" value="MeaB"/>
    <property type="match status" value="1"/>
</dbReference>
<organism evidence="10 11">
    <name type="scientific">Amphibalanus amphitrite</name>
    <name type="common">Striped barnacle</name>
    <name type="synonym">Balanus amphitrite</name>
    <dbReference type="NCBI Taxonomy" id="1232801"/>
    <lineage>
        <taxon>Eukaryota</taxon>
        <taxon>Metazoa</taxon>
        <taxon>Ecdysozoa</taxon>
        <taxon>Arthropoda</taxon>
        <taxon>Crustacea</taxon>
        <taxon>Multicrustacea</taxon>
        <taxon>Cirripedia</taxon>
        <taxon>Thoracica</taxon>
        <taxon>Thoracicalcarea</taxon>
        <taxon>Balanomorpha</taxon>
        <taxon>Balanoidea</taxon>
        <taxon>Balanidae</taxon>
        <taxon>Amphibalaninae</taxon>
        <taxon>Amphibalanus</taxon>
    </lineage>
</organism>
<accession>A0A6A4WVH9</accession>
<dbReference type="AlphaFoldDB" id="A0A6A4WVH9"/>
<evidence type="ECO:0000256" key="7">
    <source>
        <dbReference type="ARBA" id="ARBA00062796"/>
    </source>
</evidence>
<comment type="subunit">
    <text evidence="7">Homodimer. Interacts with MMUT (the apoenzyme form); the interaction is GTP dependent.</text>
</comment>
<evidence type="ECO:0000313" key="10">
    <source>
        <dbReference type="EMBL" id="KAF0307660.1"/>
    </source>
</evidence>
<proteinExistence type="inferred from homology"/>
<keyword evidence="2" id="KW-0547">Nucleotide-binding</keyword>
<sequence length="301" mass="32576">MTPSHPGLSGPPGAGKSTFIETLGKQLTGAGHRVAVLAVDPSSNTTGGSLLGDKTRMPRLTVDPAAYIRPSPTGGHLGGVTRVTNDTILLCERAAYDVIIVETVGVGQSEISVSEMVDVFLLLMPPAGGDELQGLKRGIVELADVIAINKSDGDLVPAARRIQAEYLSALKFVRPRLAGWRVPVLRCSARTGDGMTELWQTLTAFRERMTADGQLAARRRRQRAVWLWSQIERAVVDAFRRHPAVRSRLPRLEREVATGRLPPGVAADRLVQLFLEGSGRGGERRAEERSRTGHSEEGTPR</sequence>
<dbReference type="CDD" id="cd03114">
    <property type="entry name" value="MMAA-like"/>
    <property type="match status" value="1"/>
</dbReference>
<dbReference type="InterPro" id="IPR005129">
    <property type="entry name" value="GTPase_ArgK"/>
</dbReference>
<dbReference type="PANTHER" id="PTHR23408:SF3">
    <property type="entry name" value="METHYLMALONIC ACIDURIA TYPE A PROTEIN, MITOCHONDRIAL"/>
    <property type="match status" value="1"/>
</dbReference>
<dbReference type="FunFam" id="3.40.50.300:FF:000647">
    <property type="entry name" value="Methylmalonic aciduria type A homolog, mitochondrial"/>
    <property type="match status" value="1"/>
</dbReference>
<comment type="similarity">
    <text evidence="1">Belongs to the SIMIBI class G3E GTPase family. ArgK/MeaB subfamily.</text>
</comment>
<evidence type="ECO:0000256" key="1">
    <source>
        <dbReference type="ARBA" id="ARBA00009625"/>
    </source>
</evidence>
<dbReference type="SUPFAM" id="SSF52540">
    <property type="entry name" value="P-loop containing nucleoside triphosphate hydrolases"/>
    <property type="match status" value="1"/>
</dbReference>
<evidence type="ECO:0000256" key="3">
    <source>
        <dbReference type="ARBA" id="ARBA00022801"/>
    </source>
</evidence>
<dbReference type="InterPro" id="IPR027417">
    <property type="entry name" value="P-loop_NTPase"/>
</dbReference>
<feature type="region of interest" description="Disordered" evidence="8">
    <location>
        <begin position="278"/>
        <end position="301"/>
    </location>
</feature>
<keyword evidence="4" id="KW-0342">GTP-binding</keyword>
<comment type="caution">
    <text evidence="10">The sequence shown here is derived from an EMBL/GenBank/DDBJ whole genome shotgun (WGS) entry which is preliminary data.</text>
</comment>
<keyword evidence="3" id="KW-0378">Hydrolase</keyword>
<protein>
    <submittedName>
        <fullName evidence="10">Methylmalonic aciduria type A protein, mitochondrial</fullName>
    </submittedName>
</protein>
<dbReference type="GO" id="GO:0005525">
    <property type="term" value="F:GTP binding"/>
    <property type="evidence" value="ECO:0007669"/>
    <property type="project" value="UniProtKB-KW"/>
</dbReference>
<evidence type="ECO:0000256" key="5">
    <source>
        <dbReference type="ARBA" id="ARBA00048548"/>
    </source>
</evidence>
<dbReference type="Gene3D" id="3.40.50.300">
    <property type="entry name" value="P-loop containing nucleotide triphosphate hydrolases"/>
    <property type="match status" value="1"/>
</dbReference>
<dbReference type="NCBIfam" id="NF006958">
    <property type="entry name" value="PRK09435.1"/>
    <property type="match status" value="1"/>
</dbReference>
<evidence type="ECO:0000313" key="11">
    <source>
        <dbReference type="Proteomes" id="UP000440578"/>
    </source>
</evidence>
<name>A0A6A4WVH9_AMPAM</name>
<evidence type="ECO:0000256" key="4">
    <source>
        <dbReference type="ARBA" id="ARBA00023134"/>
    </source>
</evidence>
<dbReference type="Proteomes" id="UP000440578">
    <property type="component" value="Unassembled WGS sequence"/>
</dbReference>
<evidence type="ECO:0000256" key="2">
    <source>
        <dbReference type="ARBA" id="ARBA00022741"/>
    </source>
</evidence>
<keyword evidence="11" id="KW-1185">Reference proteome</keyword>
<dbReference type="PANTHER" id="PTHR23408">
    <property type="entry name" value="METHYLMALONYL-COA MUTASE"/>
    <property type="match status" value="1"/>
</dbReference>
<comment type="function">
    <text evidence="6">GTPase, binds and hydrolyzes GTP. Involved in intracellular vitamin B12 metabolism, mediates the transport of cobalamin (Cbl) into mitochondria for the final steps of adenosylcobalamin (AdoCbl) synthesis. Functions as a G-protein chaperone that assists AdoCbl cofactor delivery from MMAB to the methylmalonyl-CoA mutase (MMUT). Plays a dual role as both a protectase and a reactivase for MMUT. Protects MMUT from progressive inactivation by oxidation by decreasing the rate of the formation of the oxidized inactive cofactor hydroxocobalamin (OH2Cbl). Additionally acts a reactivase by promoting the replacement of OH2Cbl by the active cofactor AdoCbl, restoring the activity of MMUT in the presence and hydrolysis of GTP.</text>
</comment>
<dbReference type="InterPro" id="IPR003593">
    <property type="entry name" value="AAA+_ATPase"/>
</dbReference>
<evidence type="ECO:0000256" key="6">
    <source>
        <dbReference type="ARBA" id="ARBA00056794"/>
    </source>
</evidence>
<dbReference type="NCBIfam" id="TIGR00750">
    <property type="entry name" value="lao"/>
    <property type="match status" value="1"/>
</dbReference>
<dbReference type="SMART" id="SM00382">
    <property type="entry name" value="AAA"/>
    <property type="match status" value="1"/>
</dbReference>
<dbReference type="Gene3D" id="1.10.287.130">
    <property type="match status" value="1"/>
</dbReference>